<dbReference type="InterPro" id="IPR013762">
    <property type="entry name" value="Integrase-like_cat_sf"/>
</dbReference>
<organism evidence="5 6">
    <name type="scientific">Niastella caeni</name>
    <dbReference type="NCBI Taxonomy" id="2569763"/>
    <lineage>
        <taxon>Bacteria</taxon>
        <taxon>Pseudomonadati</taxon>
        <taxon>Bacteroidota</taxon>
        <taxon>Chitinophagia</taxon>
        <taxon>Chitinophagales</taxon>
        <taxon>Chitinophagaceae</taxon>
        <taxon>Niastella</taxon>
    </lineage>
</organism>
<dbReference type="GO" id="GO:0015074">
    <property type="term" value="P:DNA integration"/>
    <property type="evidence" value="ECO:0007669"/>
    <property type="project" value="InterPro"/>
</dbReference>
<dbReference type="Pfam" id="PF00589">
    <property type="entry name" value="Phage_integrase"/>
    <property type="match status" value="1"/>
</dbReference>
<proteinExistence type="inferred from homology"/>
<dbReference type="GO" id="GO:0006310">
    <property type="term" value="P:DNA recombination"/>
    <property type="evidence" value="ECO:0007669"/>
    <property type="project" value="UniProtKB-KW"/>
</dbReference>
<evidence type="ECO:0000313" key="5">
    <source>
        <dbReference type="EMBL" id="THU32539.1"/>
    </source>
</evidence>
<dbReference type="InterPro" id="IPR035386">
    <property type="entry name" value="Arm-DNA-bind_5"/>
</dbReference>
<dbReference type="Gene3D" id="1.10.150.130">
    <property type="match status" value="1"/>
</dbReference>
<keyword evidence="6" id="KW-1185">Reference proteome</keyword>
<dbReference type="PANTHER" id="PTHR30349:SF64">
    <property type="entry name" value="PROPHAGE INTEGRASE INTD-RELATED"/>
    <property type="match status" value="1"/>
</dbReference>
<dbReference type="InterPro" id="IPR050090">
    <property type="entry name" value="Tyrosine_recombinase_XerCD"/>
</dbReference>
<dbReference type="OrthoDB" id="892893at2"/>
<keyword evidence="3" id="KW-0233">DNA recombination</keyword>
<keyword evidence="2" id="KW-0238">DNA-binding</keyword>
<dbReference type="InterPro" id="IPR011010">
    <property type="entry name" value="DNA_brk_join_enz"/>
</dbReference>
<dbReference type="CDD" id="cd01185">
    <property type="entry name" value="INTN1_C_like"/>
    <property type="match status" value="1"/>
</dbReference>
<dbReference type="Pfam" id="PF13102">
    <property type="entry name" value="Phage_int_SAM_5"/>
    <property type="match status" value="1"/>
</dbReference>
<protein>
    <submittedName>
        <fullName evidence="5">Site-specific integrase</fullName>
    </submittedName>
</protein>
<dbReference type="EMBL" id="STFF01000011">
    <property type="protein sequence ID" value="THU32539.1"/>
    <property type="molecule type" value="Genomic_DNA"/>
</dbReference>
<dbReference type="Proteomes" id="UP000306918">
    <property type="component" value="Unassembled WGS sequence"/>
</dbReference>
<accession>A0A4S8HEH3</accession>
<comment type="similarity">
    <text evidence="1">Belongs to the 'phage' integrase family.</text>
</comment>
<dbReference type="PANTHER" id="PTHR30349">
    <property type="entry name" value="PHAGE INTEGRASE-RELATED"/>
    <property type="match status" value="1"/>
</dbReference>
<dbReference type="Gene3D" id="1.10.443.10">
    <property type="entry name" value="Intergrase catalytic core"/>
    <property type="match status" value="1"/>
</dbReference>
<feature type="domain" description="Tyr recombinase" evidence="4">
    <location>
        <begin position="224"/>
        <end position="401"/>
    </location>
</feature>
<dbReference type="InterPro" id="IPR002104">
    <property type="entry name" value="Integrase_catalytic"/>
</dbReference>
<evidence type="ECO:0000313" key="6">
    <source>
        <dbReference type="Proteomes" id="UP000306918"/>
    </source>
</evidence>
<gene>
    <name evidence="5" type="ORF">FAM09_27505</name>
</gene>
<dbReference type="InterPro" id="IPR010998">
    <property type="entry name" value="Integrase_recombinase_N"/>
</dbReference>
<dbReference type="AlphaFoldDB" id="A0A4S8HEH3"/>
<dbReference type="PROSITE" id="PS51898">
    <property type="entry name" value="TYR_RECOMBINASE"/>
    <property type="match status" value="1"/>
</dbReference>
<evidence type="ECO:0000256" key="2">
    <source>
        <dbReference type="ARBA" id="ARBA00023125"/>
    </source>
</evidence>
<reference evidence="5 6" key="1">
    <citation type="submission" date="2019-04" db="EMBL/GenBank/DDBJ databases">
        <title>Niastella caeni sp. nov., isolated from activated sludge.</title>
        <authorList>
            <person name="Sheng M."/>
        </authorList>
    </citation>
    <scope>NUCLEOTIDE SEQUENCE [LARGE SCALE GENOMIC DNA]</scope>
    <source>
        <strain evidence="5 6">HX-2-15</strain>
    </source>
</reference>
<name>A0A4S8HEH3_9BACT</name>
<dbReference type="RefSeq" id="WP_136580381.1">
    <property type="nucleotide sequence ID" value="NZ_STFF01000011.1"/>
</dbReference>
<comment type="caution">
    <text evidence="5">The sequence shown here is derived from an EMBL/GenBank/DDBJ whole genome shotgun (WGS) entry which is preliminary data.</text>
</comment>
<dbReference type="InterPro" id="IPR025269">
    <property type="entry name" value="SAM-like_dom"/>
</dbReference>
<dbReference type="SUPFAM" id="SSF56349">
    <property type="entry name" value="DNA breaking-rejoining enzymes"/>
    <property type="match status" value="1"/>
</dbReference>
<evidence type="ECO:0000256" key="3">
    <source>
        <dbReference type="ARBA" id="ARBA00023172"/>
    </source>
</evidence>
<dbReference type="GO" id="GO:0003677">
    <property type="term" value="F:DNA binding"/>
    <property type="evidence" value="ECO:0007669"/>
    <property type="project" value="UniProtKB-KW"/>
</dbReference>
<evidence type="ECO:0000256" key="1">
    <source>
        <dbReference type="ARBA" id="ARBA00008857"/>
    </source>
</evidence>
<sequence length="420" mass="47893">MTSSGTFGVHFVLRSNRQQDGKSAVYARITVNGSRCELALKEYLSPADWNVGKGMAAPKNKSLKQFNSYLEEVRGKLARHYRELQMKGERLTAAAVKDAYGGIIKEKKVDRSLLWVVSQHNTMMEQVLKKGSMKNYLTTERYLKLFLSKQLKTADILLKDLAYEFITNFEFFIRTQPMKESDPCTNNGTMKHLERLKKIVNWAVKNEWIDKNPFTAFQLKFKRKERDFLTELELAAIETQDLENAILQKVRDLFVFSCYTGLAYVDLMALQPANIISSVDGMKWIKTSRTKSDIGVNVPLLTPALTVLEKYSHCSEPSQHEMLFPRVTNQEMNRSLKVIGEICGIRKNLSFHLARHTFATTVTLMNGVPIETISKMLGHTKLSTTMIYARVTNLKIGMDMGLLQNKLGDAGRNNLKDLKE</sequence>
<evidence type="ECO:0000259" key="4">
    <source>
        <dbReference type="PROSITE" id="PS51898"/>
    </source>
</evidence>
<dbReference type="Pfam" id="PF17293">
    <property type="entry name" value="Arm-DNA-bind_5"/>
    <property type="match status" value="1"/>
</dbReference>